<evidence type="ECO:0000256" key="3">
    <source>
        <dbReference type="ARBA" id="ARBA00022695"/>
    </source>
</evidence>
<dbReference type="InterPro" id="IPR042087">
    <property type="entry name" value="DNA_pol_B_thumb"/>
</dbReference>
<dbReference type="InterPro" id="IPR006134">
    <property type="entry name" value="DNA-dir_DNA_pol_B_multi_dom"/>
</dbReference>
<comment type="catalytic activity">
    <reaction evidence="6">
        <text>DNA(n) + a 2'-deoxyribonucleoside 5'-triphosphate = DNA(n+1) + diphosphate</text>
        <dbReference type="Rhea" id="RHEA:22508"/>
        <dbReference type="Rhea" id="RHEA-COMP:17339"/>
        <dbReference type="Rhea" id="RHEA-COMP:17340"/>
        <dbReference type="ChEBI" id="CHEBI:33019"/>
        <dbReference type="ChEBI" id="CHEBI:61560"/>
        <dbReference type="ChEBI" id="CHEBI:173112"/>
        <dbReference type="EC" id="2.7.7.7"/>
    </reaction>
</comment>
<dbReference type="GO" id="GO:0003887">
    <property type="term" value="F:DNA-directed DNA polymerase activity"/>
    <property type="evidence" value="ECO:0007669"/>
    <property type="project" value="UniProtKB-KW"/>
</dbReference>
<dbReference type="Proteomes" id="UP000001366">
    <property type="component" value="Chromosome"/>
</dbReference>
<dbReference type="AlphaFoldDB" id="C0QRK5"/>
<dbReference type="InterPro" id="IPR023211">
    <property type="entry name" value="DNA_pol_palm_dom_sf"/>
</dbReference>
<dbReference type="PANTHER" id="PTHR10322">
    <property type="entry name" value="DNA POLYMERASE CATALYTIC SUBUNIT"/>
    <property type="match status" value="1"/>
</dbReference>
<evidence type="ECO:0000313" key="8">
    <source>
        <dbReference type="EMBL" id="ACO04556.1"/>
    </source>
</evidence>
<reference evidence="8 9" key="1">
    <citation type="journal article" date="2009" name="J. Bacteriol.">
        <title>Complete and draft genome sequences of six members of the Aquificales.</title>
        <authorList>
            <person name="Reysenbach A.L."/>
            <person name="Hamamura N."/>
            <person name="Podar M."/>
            <person name="Griffiths E."/>
            <person name="Ferreira S."/>
            <person name="Hochstein R."/>
            <person name="Heidelberg J."/>
            <person name="Johnson J."/>
            <person name="Mead D."/>
            <person name="Pohorille A."/>
            <person name="Sarmiento M."/>
            <person name="Schweighofer K."/>
            <person name="Seshadri R."/>
            <person name="Voytek M.A."/>
        </authorList>
    </citation>
    <scope>NUCLEOTIDE SEQUENCE [LARGE SCALE GENOMIC DNA]</scope>
    <source>
        <strain evidence="9">DSM 14350 / EX-H1</strain>
    </source>
</reference>
<dbReference type="GO" id="GO:0000166">
    <property type="term" value="F:nucleotide binding"/>
    <property type="evidence" value="ECO:0007669"/>
    <property type="project" value="InterPro"/>
</dbReference>
<proteinExistence type="predicted"/>
<dbReference type="RefSeq" id="WP_012676793.1">
    <property type="nucleotide sequence ID" value="NC_012440.1"/>
</dbReference>
<dbReference type="Pfam" id="PF00136">
    <property type="entry name" value="DNA_pol_B"/>
    <property type="match status" value="1"/>
</dbReference>
<evidence type="ECO:0000256" key="1">
    <source>
        <dbReference type="ARBA" id="ARBA00012417"/>
    </source>
</evidence>
<dbReference type="KEGG" id="pmx:PERMA_1534"/>
<dbReference type="EC" id="2.7.7.7" evidence="1"/>
<organism evidence="8 9">
    <name type="scientific">Persephonella marina (strain DSM 14350 / EX-H1)</name>
    <dbReference type="NCBI Taxonomy" id="123214"/>
    <lineage>
        <taxon>Bacteria</taxon>
        <taxon>Pseudomonadati</taxon>
        <taxon>Aquificota</taxon>
        <taxon>Aquificia</taxon>
        <taxon>Aquificales</taxon>
        <taxon>Hydrogenothermaceae</taxon>
        <taxon>Persephonella</taxon>
    </lineage>
</organism>
<keyword evidence="2 8" id="KW-0808">Transferase</keyword>
<keyword evidence="5" id="KW-0238">DNA-binding</keyword>
<dbReference type="STRING" id="123214.PERMA_1534"/>
<keyword evidence="9" id="KW-1185">Reference proteome</keyword>
<dbReference type="GO" id="GO:0003677">
    <property type="term" value="F:DNA binding"/>
    <property type="evidence" value="ECO:0007669"/>
    <property type="project" value="UniProtKB-KW"/>
</dbReference>
<dbReference type="PaxDb" id="123214-PERMA_1534"/>
<evidence type="ECO:0000313" key="9">
    <source>
        <dbReference type="Proteomes" id="UP000001366"/>
    </source>
</evidence>
<dbReference type="PANTHER" id="PTHR10322:SF23">
    <property type="entry name" value="DNA POLYMERASE DELTA CATALYTIC SUBUNIT"/>
    <property type="match status" value="1"/>
</dbReference>
<sequence length="409" mass="48261">MAFEEGYLIPFRKNLPEDPKTADQLIDVDRGGLSFRPITGVFENVAELDFFSMYPSIIANYNLSYETINCSHRECTAKLPTGYRVCTKREGIVPKALRFLLNRRTHYKELMKRSQDRREIFDRRQKGLKWLLVVSFGYLGYKNAVFGRIESHETTTAIGRQLLLFVKEIAESRGFRLLHALTDSVWIYRKDATEKDYRELETVLNEKLKRRFKGINKNLIDFRINLEGIFDWIVFLPSKEDGIGVPNRFYGKFRNGELKVRGIEIRRSDSPQFVKIFQSEILEKLKEAENRKQFFEKLRDTEDILKKYRDRLKKGDFSIFQLAVRKRVSKDPTTYQKRTDISETAGTLLKEGIKVNPGEKINIIYVKDSYIKGVPLEIYMRYPKPLDIEKYIKILEESYFPFRTVEKML</sequence>
<dbReference type="EMBL" id="CP001230">
    <property type="protein sequence ID" value="ACO04556.1"/>
    <property type="molecule type" value="Genomic_DNA"/>
</dbReference>
<dbReference type="Gene3D" id="1.10.287.690">
    <property type="entry name" value="Helix hairpin bin"/>
    <property type="match status" value="1"/>
</dbReference>
<dbReference type="Gene3D" id="3.90.1600.10">
    <property type="entry name" value="Palm domain of DNA polymerase"/>
    <property type="match status" value="1"/>
</dbReference>
<dbReference type="eggNOG" id="COG0417">
    <property type="taxonomic scope" value="Bacteria"/>
</dbReference>
<evidence type="ECO:0000259" key="7">
    <source>
        <dbReference type="Pfam" id="PF00136"/>
    </source>
</evidence>
<dbReference type="GO" id="GO:0006261">
    <property type="term" value="P:DNA-templated DNA replication"/>
    <property type="evidence" value="ECO:0007669"/>
    <property type="project" value="TreeGrafter"/>
</dbReference>
<dbReference type="OrthoDB" id="139066at2"/>
<evidence type="ECO:0000256" key="2">
    <source>
        <dbReference type="ARBA" id="ARBA00022679"/>
    </source>
</evidence>
<name>C0QRK5_PERMH</name>
<dbReference type="Gene3D" id="1.10.132.60">
    <property type="entry name" value="DNA polymerase family B, C-terminal domain"/>
    <property type="match status" value="1"/>
</dbReference>
<dbReference type="HOGENOM" id="CLU_672413_0_0_0"/>
<dbReference type="InterPro" id="IPR043502">
    <property type="entry name" value="DNA/RNA_pol_sf"/>
</dbReference>
<dbReference type="SUPFAM" id="SSF56672">
    <property type="entry name" value="DNA/RNA polymerases"/>
    <property type="match status" value="1"/>
</dbReference>
<accession>C0QRK5</accession>
<dbReference type="InterPro" id="IPR050240">
    <property type="entry name" value="DNA_pol_type-B"/>
</dbReference>
<keyword evidence="3 8" id="KW-0548">Nucleotidyltransferase</keyword>
<evidence type="ECO:0000256" key="4">
    <source>
        <dbReference type="ARBA" id="ARBA00022932"/>
    </source>
</evidence>
<evidence type="ECO:0000256" key="6">
    <source>
        <dbReference type="ARBA" id="ARBA00049244"/>
    </source>
</evidence>
<feature type="domain" description="DNA-directed DNA polymerase family B multifunctional" evidence="7">
    <location>
        <begin position="29"/>
        <end position="370"/>
    </location>
</feature>
<protein>
    <recommendedName>
        <fullName evidence="1">DNA-directed DNA polymerase</fullName>
        <ecNumber evidence="1">2.7.7.7</ecNumber>
    </recommendedName>
</protein>
<evidence type="ECO:0000256" key="5">
    <source>
        <dbReference type="ARBA" id="ARBA00023125"/>
    </source>
</evidence>
<gene>
    <name evidence="8" type="ordered locus">PERMA_1534</name>
</gene>
<keyword evidence="4" id="KW-0239">DNA-directed DNA polymerase</keyword>